<gene>
    <name evidence="2" type="ORF">IU514_14115</name>
</gene>
<protein>
    <submittedName>
        <fullName evidence="2">RHS repeat protein</fullName>
    </submittedName>
</protein>
<dbReference type="InterPro" id="IPR031325">
    <property type="entry name" value="RHS_repeat"/>
</dbReference>
<sequence>MKTFCWALAALLGIAASPAWSQDDAKQPWEEYDKLIKNRESIAVLGPALLGDQVNLMNGALSFSTTDVSVSGNSVALPMALTRTYTVSNRKGYRVNDLPMADWDLDIPRISGVFGAGGENDGFGTPCTASTPAQARPPQLHIGSSMFPPEDYWQGNQASMPGGGEMLLASSGAPSPSSGGPYYWMTSEFTYFSCLAKIKNGGGEGFLAISKDGTKYWFDWMASYQEPDLKSGAGGGDVILRRKRVLYVSRVQDRFGNWLTYTYANAAAAPVRLTRMDASDGRAMSLTYNALGQVATVSNGAQTWTYQYTYQSIGKGSLSAVILPDQSRWTIAFAALTDAKIRYEKPFCRPAGLGQICDPVRSCGDPGIVITAGAFGTITHPSGATGEFTVEPTRHGRSNVPMLCSGYTSPYNDPNDDTAYYPLNYDALSVVKKRVTGPALAPAEWTYSYSSDATFAPGTGPVCTTSNCGAVVCTSDSCAGKAMTVLAGPDGVWERHTFGNSYRYNEGKLLKVETGNGPDAILKTEVSTYDLAQSGRPYATPIGTSPQPRGDGFTSEYLRPQSGKAITQDEVAFDQAVTGFDAFARATSTRRASSLGYSKTDATAYYDDLSKWVIGQVRQQVDVEQGKVMAQTDYEPASVLPIREFRFGKLQQTLGYNTDGTVATVKDGAEHTTELTGWYRGVPRQIRHADGRLESAQVNSLGWITATTDENGYTTAYTYDAMGRLATIKPPAGDVPAGATTVLSFQSIPTTAWDLPVGSWLRTTITGRYRKEQYFDALWRPVFEIERDIGDSAAAPRYRSRSYDADGRETFASYPSDTANAYNSLVQGVRTRYDALGRVTHVEQDSELGPLLTRTEYLPGFERRITNPRGHPVLQRFQVYDEPSYDALIGQDAPEGASTTIARDRYLKPLEVSRSGPGG</sequence>
<name>A0ABS0B804_9GAMM</name>
<feature type="signal peptide" evidence="1">
    <location>
        <begin position="1"/>
        <end position="21"/>
    </location>
</feature>
<dbReference type="Gene3D" id="2.180.10.10">
    <property type="entry name" value="RHS repeat-associated core"/>
    <property type="match status" value="1"/>
</dbReference>
<dbReference type="Pfam" id="PF05593">
    <property type="entry name" value="RHS_repeat"/>
    <property type="match status" value="1"/>
</dbReference>
<evidence type="ECO:0000313" key="2">
    <source>
        <dbReference type="EMBL" id="MBF6025164.1"/>
    </source>
</evidence>
<accession>A0ABS0B804</accession>
<dbReference type="EMBL" id="JADLZT010000007">
    <property type="protein sequence ID" value="MBF6025164.1"/>
    <property type="molecule type" value="Genomic_DNA"/>
</dbReference>
<dbReference type="InterPro" id="IPR006530">
    <property type="entry name" value="YD"/>
</dbReference>
<feature type="chain" id="PRO_5045833802" evidence="1">
    <location>
        <begin position="22"/>
        <end position="919"/>
    </location>
</feature>
<keyword evidence="3" id="KW-1185">Reference proteome</keyword>
<organism evidence="2 3">
    <name type="scientific">Lysobacter niastensis</name>
    <dbReference type="NCBI Taxonomy" id="380629"/>
    <lineage>
        <taxon>Bacteria</taxon>
        <taxon>Pseudomonadati</taxon>
        <taxon>Pseudomonadota</taxon>
        <taxon>Gammaproteobacteria</taxon>
        <taxon>Lysobacterales</taxon>
        <taxon>Lysobacteraceae</taxon>
        <taxon>Lysobacter</taxon>
    </lineage>
</organism>
<comment type="caution">
    <text evidence="2">The sequence shown here is derived from an EMBL/GenBank/DDBJ whole genome shotgun (WGS) entry which is preliminary data.</text>
</comment>
<keyword evidence="1" id="KW-0732">Signal</keyword>
<proteinExistence type="predicted"/>
<evidence type="ECO:0000256" key="1">
    <source>
        <dbReference type="SAM" id="SignalP"/>
    </source>
</evidence>
<reference evidence="2 3" key="1">
    <citation type="submission" date="2020-11" db="EMBL/GenBank/DDBJ databases">
        <title>Draft Genome Sequence and Secondary Metabolite Biosynthetic Potential of the Lysobacter niastensis Type strain DSM 18481.</title>
        <authorList>
            <person name="Turrini P."/>
            <person name="Artuso I."/>
            <person name="Tescari M."/>
            <person name="Lugli G.A."/>
            <person name="Frangipani E."/>
            <person name="Ventura M."/>
            <person name="Visca P."/>
        </authorList>
    </citation>
    <scope>NUCLEOTIDE SEQUENCE [LARGE SCALE GENOMIC DNA]</scope>
    <source>
        <strain evidence="2 3">DSM 18481</strain>
    </source>
</reference>
<evidence type="ECO:0000313" key="3">
    <source>
        <dbReference type="Proteomes" id="UP001429984"/>
    </source>
</evidence>
<dbReference type="NCBIfam" id="TIGR01643">
    <property type="entry name" value="YD_repeat_2x"/>
    <property type="match status" value="1"/>
</dbReference>
<dbReference type="Proteomes" id="UP001429984">
    <property type="component" value="Unassembled WGS sequence"/>
</dbReference>